<dbReference type="GO" id="GO:0016491">
    <property type="term" value="F:oxidoreductase activity"/>
    <property type="evidence" value="ECO:0007669"/>
    <property type="project" value="UniProtKB-ARBA"/>
</dbReference>
<dbReference type="GO" id="GO:0051539">
    <property type="term" value="F:4 iron, 4 sulfur cluster binding"/>
    <property type="evidence" value="ECO:0007669"/>
    <property type="project" value="UniProtKB-KW"/>
</dbReference>
<feature type="transmembrane region" description="Helical" evidence="7">
    <location>
        <begin position="241"/>
        <end position="262"/>
    </location>
</feature>
<dbReference type="InterPro" id="IPR017896">
    <property type="entry name" value="4Fe4S_Fe-S-bd"/>
</dbReference>
<dbReference type="PROSITE" id="PS51379">
    <property type="entry name" value="4FE4S_FER_2"/>
    <property type="match status" value="1"/>
</dbReference>
<dbReference type="InterPro" id="IPR017900">
    <property type="entry name" value="4Fe4S_Fe_S_CS"/>
</dbReference>
<accession>A0A2U9IKC0</accession>
<reference evidence="9 10" key="1">
    <citation type="submission" date="2018-05" db="EMBL/GenBank/DDBJ databases">
        <title>Complete Genome Sequences of Extremely Thermoacidophilic, Metal-Mobilizing Type-Strain Members of the Archaeal Family Sulfolobaceae: Acidianus brierleyi DSM-1651T, Acidianus sulfidivorans DSM-18786T, Metallosphaera hakonensis DSM-7519T, and Metallosphaera prunae DSM-10039T.</title>
        <authorList>
            <person name="Counts J.A."/>
            <person name="Kelly R.M."/>
        </authorList>
    </citation>
    <scope>NUCLEOTIDE SEQUENCE [LARGE SCALE GENOMIC DNA]</scope>
    <source>
        <strain evidence="9 10">JP7</strain>
    </source>
</reference>
<feature type="transmembrane region" description="Helical" evidence="7">
    <location>
        <begin position="398"/>
        <end position="419"/>
    </location>
</feature>
<feature type="transmembrane region" description="Helical" evidence="7">
    <location>
        <begin position="65"/>
        <end position="84"/>
    </location>
</feature>
<dbReference type="RefSeq" id="WP_110379379.1">
    <property type="nucleotide sequence ID" value="NZ_CP029288.2"/>
</dbReference>
<feature type="transmembrane region" description="Helical" evidence="7">
    <location>
        <begin position="128"/>
        <end position="150"/>
    </location>
</feature>
<feature type="transmembrane region" description="Helical" evidence="7">
    <location>
        <begin position="494"/>
        <end position="518"/>
    </location>
</feature>
<name>A0A2U9IKC0_9CREN</name>
<dbReference type="OrthoDB" id="2837at2157"/>
<dbReference type="GO" id="GO:0046872">
    <property type="term" value="F:metal ion binding"/>
    <property type="evidence" value="ECO:0007669"/>
    <property type="project" value="UniProtKB-KW"/>
</dbReference>
<evidence type="ECO:0000256" key="1">
    <source>
        <dbReference type="ARBA" id="ARBA00022448"/>
    </source>
</evidence>
<feature type="transmembrane region" description="Helical" evidence="7">
    <location>
        <begin position="159"/>
        <end position="178"/>
    </location>
</feature>
<dbReference type="InterPro" id="IPR051684">
    <property type="entry name" value="Electron_Trans/Redox"/>
</dbReference>
<proteinExistence type="predicted"/>
<feature type="transmembrane region" description="Helical" evidence="7">
    <location>
        <begin position="96"/>
        <end position="116"/>
    </location>
</feature>
<feature type="transmembrane region" description="Helical" evidence="7">
    <location>
        <begin position="353"/>
        <end position="377"/>
    </location>
</feature>
<dbReference type="GO" id="GO:0005886">
    <property type="term" value="C:plasma membrane"/>
    <property type="evidence" value="ECO:0007669"/>
    <property type="project" value="TreeGrafter"/>
</dbReference>
<evidence type="ECO:0000256" key="6">
    <source>
        <dbReference type="ARBA" id="ARBA00023014"/>
    </source>
</evidence>
<keyword evidence="4" id="KW-0249">Electron transport</keyword>
<keyword evidence="3" id="KW-0479">Metal-binding</keyword>
<dbReference type="PROSITE" id="PS00198">
    <property type="entry name" value="4FE4S_FER_1"/>
    <property type="match status" value="1"/>
</dbReference>
<keyword evidence="7" id="KW-1133">Transmembrane helix</keyword>
<keyword evidence="2" id="KW-0004">4Fe-4S</keyword>
<keyword evidence="7" id="KW-0472">Membrane</keyword>
<organism evidence="9 10">
    <name type="scientific">Acidianus sulfidivorans JP7</name>
    <dbReference type="NCBI Taxonomy" id="619593"/>
    <lineage>
        <taxon>Archaea</taxon>
        <taxon>Thermoproteota</taxon>
        <taxon>Thermoprotei</taxon>
        <taxon>Sulfolobales</taxon>
        <taxon>Sulfolobaceae</taxon>
        <taxon>Acidianus</taxon>
    </lineage>
</organism>
<evidence type="ECO:0000256" key="7">
    <source>
        <dbReference type="SAM" id="Phobius"/>
    </source>
</evidence>
<evidence type="ECO:0000256" key="3">
    <source>
        <dbReference type="ARBA" id="ARBA00022723"/>
    </source>
</evidence>
<feature type="transmembrane region" description="Helical" evidence="7">
    <location>
        <begin position="6"/>
        <end position="27"/>
    </location>
</feature>
<evidence type="ECO:0000256" key="5">
    <source>
        <dbReference type="ARBA" id="ARBA00023004"/>
    </source>
</evidence>
<dbReference type="Proteomes" id="UP000248410">
    <property type="component" value="Chromosome"/>
</dbReference>
<feature type="transmembrane region" description="Helical" evidence="7">
    <location>
        <begin position="274"/>
        <end position="297"/>
    </location>
</feature>
<keyword evidence="5" id="KW-0408">Iron</keyword>
<dbReference type="SUPFAM" id="SSF54862">
    <property type="entry name" value="4Fe-4S ferredoxins"/>
    <property type="match status" value="1"/>
</dbReference>
<feature type="domain" description="4Fe-4S ferredoxin-type" evidence="8">
    <location>
        <begin position="612"/>
        <end position="641"/>
    </location>
</feature>
<dbReference type="AlphaFoldDB" id="A0A2U9IKC0"/>
<protein>
    <submittedName>
        <fullName evidence="9">4Fe-4S ferredoxin</fullName>
    </submittedName>
</protein>
<evidence type="ECO:0000256" key="2">
    <source>
        <dbReference type="ARBA" id="ARBA00022485"/>
    </source>
</evidence>
<dbReference type="GeneID" id="36836754"/>
<keyword evidence="1" id="KW-0813">Transport</keyword>
<dbReference type="Pfam" id="PF00037">
    <property type="entry name" value="Fer4"/>
    <property type="match status" value="1"/>
</dbReference>
<evidence type="ECO:0000256" key="4">
    <source>
        <dbReference type="ARBA" id="ARBA00022982"/>
    </source>
</evidence>
<dbReference type="Gene3D" id="3.30.70.20">
    <property type="match status" value="1"/>
</dbReference>
<sequence length="654" mass="74390">MNSLQFVILVYIIGMMIADFIILYYLLRRSIVSRKAVLFVSSILLYMAIEAADIGYILFYHGSILVEPITLIIASLPIIFSTFTKDAAIHWREDRTSSLTLSVTIVLDELAMGYAFSSAFGPHINPVISSISNIAFGIMMIADAIFFLALSPVKNIEEISLFTFAVSMAFMPNIFIQYKAYSELFASLLASIIMIVNIVSLYLIQYKKFTVKAQLTSISLGLLDFLMMLGLSIYATSKDLYLISIAMIISMFWYFLLIMYNFNSRKIQMSLKYSLLFVILINFTELSMGFGESVLGFRITNNLWMPNTGMNHMMKQMIMWSPLSNSFWWIFPTDPWLMTTMAFKDALLSSHNIVFATFWGSYTLIMMTVMMPFYVIMMGAEMSYLVYERFKNSKNLKVRSWALAILVGIPIFVWIIPYYTPAYIFGMSNMLSHINPAFAVNILSFSFSIIAIAIASSLFGRRAYCNLICMSAHMWSNSYYDKFKPKKSVKAWDYLRWIALAIVIIAFVYSSLILLGIASNPEIAGIKIPLLDFTGMFVLNYIWWFFFFLTPVFGAYSCARQGWCGFGTFVGLFNKVLFKIKSNSIETCKQCDSMECERSCPIKIPIRSDVISKGYTNRISCVGCGDCVEACPYNNLEIIDITSYFKKSAKASTS</sequence>
<feature type="transmembrane region" description="Helical" evidence="7">
    <location>
        <begin position="538"/>
        <end position="559"/>
    </location>
</feature>
<evidence type="ECO:0000313" key="10">
    <source>
        <dbReference type="Proteomes" id="UP000248410"/>
    </source>
</evidence>
<dbReference type="PANTHER" id="PTHR30176:SF3">
    <property type="entry name" value="FERREDOXIN-TYPE PROTEIN NAPH"/>
    <property type="match status" value="1"/>
</dbReference>
<keyword evidence="7" id="KW-0812">Transmembrane</keyword>
<feature type="transmembrane region" description="Helical" evidence="7">
    <location>
        <begin position="215"/>
        <end position="235"/>
    </location>
</feature>
<evidence type="ECO:0000259" key="8">
    <source>
        <dbReference type="PROSITE" id="PS51379"/>
    </source>
</evidence>
<keyword evidence="6" id="KW-0411">Iron-sulfur</keyword>
<feature type="transmembrane region" description="Helical" evidence="7">
    <location>
        <begin position="36"/>
        <end position="59"/>
    </location>
</feature>
<feature type="transmembrane region" description="Helical" evidence="7">
    <location>
        <begin position="439"/>
        <end position="460"/>
    </location>
</feature>
<dbReference type="EMBL" id="CP029288">
    <property type="protein sequence ID" value="AWR96489.1"/>
    <property type="molecule type" value="Genomic_DNA"/>
</dbReference>
<dbReference type="KEGG" id="asul:DFR86_02255"/>
<gene>
    <name evidence="9" type="ORF">DFR86_02255</name>
</gene>
<keyword evidence="10" id="KW-1185">Reference proteome</keyword>
<feature type="transmembrane region" description="Helical" evidence="7">
    <location>
        <begin position="184"/>
        <end position="203"/>
    </location>
</feature>
<evidence type="ECO:0000313" key="9">
    <source>
        <dbReference type="EMBL" id="AWR96489.1"/>
    </source>
</evidence>
<dbReference type="PANTHER" id="PTHR30176">
    <property type="entry name" value="FERREDOXIN-TYPE PROTEIN NAPH"/>
    <property type="match status" value="1"/>
</dbReference>